<evidence type="ECO:0000313" key="3">
    <source>
        <dbReference type="Proteomes" id="UP001597183"/>
    </source>
</evidence>
<protein>
    <submittedName>
        <fullName evidence="2">Uncharacterized protein</fullName>
    </submittedName>
</protein>
<organism evidence="2 3">
    <name type="scientific">Actinoplanes sichuanensis</name>
    <dbReference type="NCBI Taxonomy" id="512349"/>
    <lineage>
        <taxon>Bacteria</taxon>
        <taxon>Bacillati</taxon>
        <taxon>Actinomycetota</taxon>
        <taxon>Actinomycetes</taxon>
        <taxon>Micromonosporales</taxon>
        <taxon>Micromonosporaceae</taxon>
        <taxon>Actinoplanes</taxon>
    </lineage>
</organism>
<feature type="region of interest" description="Disordered" evidence="1">
    <location>
        <begin position="1"/>
        <end position="62"/>
    </location>
</feature>
<sequence length="202" mass="22752">MPRKKMWVTYEDDAELSKSHKRPGSFSPLTREDGTNKLGHVTLDPIDEDEEDDDEPSVSYVFHTHTHTYEHADTQPQQKRAEQDDDTDLVELVALGVAALAVTAAPAVRKTVEWWRKRRQPRAALTPGDMAREVSEALKFFQIGGSRIEARDRIVEALTAQLRDSKPLTQQQLGEGVRLALEASPSLRDEAALTDLRKILEN</sequence>
<keyword evidence="3" id="KW-1185">Reference proteome</keyword>
<gene>
    <name evidence="2" type="ORF">ACFQ5G_01850</name>
</gene>
<dbReference type="EMBL" id="JBHTMK010000004">
    <property type="protein sequence ID" value="MFD1364080.1"/>
    <property type="molecule type" value="Genomic_DNA"/>
</dbReference>
<comment type="caution">
    <text evidence="2">The sequence shown here is derived from an EMBL/GenBank/DDBJ whole genome shotgun (WGS) entry which is preliminary data.</text>
</comment>
<evidence type="ECO:0000313" key="2">
    <source>
        <dbReference type="EMBL" id="MFD1364080.1"/>
    </source>
</evidence>
<proteinExistence type="predicted"/>
<dbReference type="RefSeq" id="WP_317794003.1">
    <property type="nucleotide sequence ID" value="NZ_AP028461.1"/>
</dbReference>
<dbReference type="Proteomes" id="UP001597183">
    <property type="component" value="Unassembled WGS sequence"/>
</dbReference>
<name>A0ABW4A059_9ACTN</name>
<reference evidence="3" key="1">
    <citation type="journal article" date="2019" name="Int. J. Syst. Evol. Microbiol.">
        <title>The Global Catalogue of Microorganisms (GCM) 10K type strain sequencing project: providing services to taxonomists for standard genome sequencing and annotation.</title>
        <authorList>
            <consortium name="The Broad Institute Genomics Platform"/>
            <consortium name="The Broad Institute Genome Sequencing Center for Infectious Disease"/>
            <person name="Wu L."/>
            <person name="Ma J."/>
        </authorList>
    </citation>
    <scope>NUCLEOTIDE SEQUENCE [LARGE SCALE GENOMIC DNA]</scope>
    <source>
        <strain evidence="3">CCM 7526</strain>
    </source>
</reference>
<feature type="compositionally biased region" description="Acidic residues" evidence="1">
    <location>
        <begin position="45"/>
        <end position="56"/>
    </location>
</feature>
<evidence type="ECO:0000256" key="1">
    <source>
        <dbReference type="SAM" id="MobiDB-lite"/>
    </source>
</evidence>
<accession>A0ABW4A059</accession>